<keyword evidence="7" id="KW-1185">Reference proteome</keyword>
<feature type="domain" description="Splicing factor cactin central" evidence="5">
    <location>
        <begin position="49"/>
        <end position="236"/>
    </location>
</feature>
<dbReference type="EMBL" id="CDHN01000002">
    <property type="protein sequence ID" value="CEJ89238.1"/>
    <property type="molecule type" value="Genomic_DNA"/>
</dbReference>
<dbReference type="InterPro" id="IPR018816">
    <property type="entry name" value="Cactin_central"/>
</dbReference>
<dbReference type="OrthoDB" id="265955at2759"/>
<dbReference type="PANTHER" id="PTHR21737">
    <property type="entry name" value="POLYGLUTAMINE BINDING PROTEIN 1/MARVEL MEMBRANE-ASSOCIATING DOMAIN CONTAINING 3"/>
    <property type="match status" value="1"/>
</dbReference>
<dbReference type="InterPro" id="IPR019134">
    <property type="entry name" value="Cactin_C"/>
</dbReference>
<comment type="similarity">
    <text evidence="1">Belongs to the CACTIN family.</text>
</comment>
<feature type="compositionally biased region" description="Low complexity" evidence="3">
    <location>
        <begin position="248"/>
        <end position="278"/>
    </location>
</feature>
<evidence type="ECO:0000256" key="1">
    <source>
        <dbReference type="ARBA" id="ARBA00006895"/>
    </source>
</evidence>
<dbReference type="AlphaFoldDB" id="A0A0A1TG84"/>
<evidence type="ECO:0000313" key="7">
    <source>
        <dbReference type="Proteomes" id="UP000039046"/>
    </source>
</evidence>
<dbReference type="HOGENOM" id="CLU_011759_3_0_1"/>
<dbReference type="GO" id="GO:0045292">
    <property type="term" value="P:mRNA cis splicing, via spliceosome"/>
    <property type="evidence" value="ECO:0007669"/>
    <property type="project" value="EnsemblFungi"/>
</dbReference>
<evidence type="ECO:0000259" key="5">
    <source>
        <dbReference type="Pfam" id="PF10312"/>
    </source>
</evidence>
<evidence type="ECO:0000313" key="6">
    <source>
        <dbReference type="EMBL" id="CEJ89238.1"/>
    </source>
</evidence>
<dbReference type="Pfam" id="PF09732">
    <property type="entry name" value="CactinC_cactus"/>
    <property type="match status" value="1"/>
</dbReference>
<dbReference type="Proteomes" id="UP000039046">
    <property type="component" value="Unassembled WGS sequence"/>
</dbReference>
<feature type="region of interest" description="Disordered" evidence="3">
    <location>
        <begin position="248"/>
        <end position="285"/>
    </location>
</feature>
<dbReference type="Pfam" id="PF10312">
    <property type="entry name" value="Cactin_mid"/>
    <property type="match status" value="1"/>
</dbReference>
<evidence type="ECO:0000259" key="4">
    <source>
        <dbReference type="Pfam" id="PF09732"/>
    </source>
</evidence>
<name>A0A0A1TG84_9HYPO</name>
<dbReference type="STRING" id="1531966.A0A0A1TG84"/>
<reference evidence="6 7" key="1">
    <citation type="journal article" date="2015" name="Genome Announc.">
        <title>Draft Genome Sequence and Gene Annotation of the Entomopathogenic Fungus Verticillium hemipterigenum.</title>
        <authorList>
            <person name="Horn F."/>
            <person name="Habel A."/>
            <person name="Scharf D.H."/>
            <person name="Dworschak J."/>
            <person name="Brakhage A.A."/>
            <person name="Guthke R."/>
            <person name="Hertweck C."/>
            <person name="Linde J."/>
        </authorList>
    </citation>
    <scope>NUCLEOTIDE SEQUENCE [LARGE SCALE GENOMIC DNA]</scope>
</reference>
<feature type="region of interest" description="Disordered" evidence="3">
    <location>
        <begin position="1"/>
        <end position="61"/>
    </location>
</feature>
<dbReference type="PANTHER" id="PTHR21737:SF4">
    <property type="entry name" value="SPLICING FACTOR CACTIN"/>
    <property type="match status" value="1"/>
</dbReference>
<gene>
    <name evidence="6" type="ORF">VHEMI05093</name>
</gene>
<evidence type="ECO:0000256" key="3">
    <source>
        <dbReference type="SAM" id="MobiDB-lite"/>
    </source>
</evidence>
<dbReference type="GO" id="GO:0000380">
    <property type="term" value="P:alternative mRNA splicing, via spliceosome"/>
    <property type="evidence" value="ECO:0007669"/>
    <property type="project" value="EnsemblFungi"/>
</dbReference>
<sequence>MGSSRHGDSGRRHESSRHHASGPRHDSSNRVSKSSSSRADDSKSRSRYMTEEEQSRQFIAGEDKFVLTQSKKKADIRVREDRAEPIDFIAFSLRYIDDERDLLDEQQSDKLIKVPAPESVIESLDLDGIQKLLKELESYRTLETNKRNRQYWDAIKTLSKDTESKLDSRKYGHRMTANVEEDIDRLLKPKNLAQLEELEKVVKDKLDNDDSIDYDYWTDLLKRLRVWKAKGVLGQVQAAVDKLRQEQAAAAPSGQQPSVQQHISAESSRFAAASGSGAPHQDASHATNALYDREAARGIAENEEVFAAEEEVGDSSKPQWGEKYEARKPRYFNRVQMGYDWNKYNQTHYDQDNPPPKVVQGYKFNIFYPDLVDVTKAPTYKIIREHGRRRGESHAAAGEDDTCLIRFIAGPPYQDIAFRIVDREWDYSAKRDRGFKSSFDKGILQLHFQFKKVYYRK</sequence>
<evidence type="ECO:0000256" key="2">
    <source>
        <dbReference type="ARBA" id="ARBA00034534"/>
    </source>
</evidence>
<dbReference type="SMART" id="SM01050">
    <property type="entry name" value="CactinC_cactus"/>
    <property type="match status" value="1"/>
</dbReference>
<feature type="compositionally biased region" description="Basic and acidic residues" evidence="3">
    <location>
        <begin position="1"/>
        <end position="13"/>
    </location>
</feature>
<protein>
    <recommendedName>
        <fullName evidence="2">Splicing factor Cactin</fullName>
    </recommendedName>
</protein>
<organism evidence="6 7">
    <name type="scientific">[Torrubiella] hemipterigena</name>
    <dbReference type="NCBI Taxonomy" id="1531966"/>
    <lineage>
        <taxon>Eukaryota</taxon>
        <taxon>Fungi</taxon>
        <taxon>Dikarya</taxon>
        <taxon>Ascomycota</taxon>
        <taxon>Pezizomycotina</taxon>
        <taxon>Sordariomycetes</taxon>
        <taxon>Hypocreomycetidae</taxon>
        <taxon>Hypocreales</taxon>
        <taxon>Clavicipitaceae</taxon>
        <taxon>Clavicipitaceae incertae sedis</taxon>
        <taxon>'Torrubiella' clade</taxon>
    </lineage>
</organism>
<proteinExistence type="inferred from homology"/>
<feature type="domain" description="Splicing factor Cactin C-terminal" evidence="4">
    <location>
        <begin position="320"/>
        <end position="457"/>
    </location>
</feature>
<accession>A0A0A1TG84</accession>
<dbReference type="GO" id="GO:0005681">
    <property type="term" value="C:spliceosomal complex"/>
    <property type="evidence" value="ECO:0007669"/>
    <property type="project" value="TreeGrafter"/>
</dbReference>
<feature type="compositionally biased region" description="Basic and acidic residues" evidence="3">
    <location>
        <begin position="38"/>
        <end position="61"/>
    </location>
</feature>
<dbReference type="GO" id="GO:0005737">
    <property type="term" value="C:cytoplasm"/>
    <property type="evidence" value="ECO:0007669"/>
    <property type="project" value="TreeGrafter"/>
</dbReference>